<accession>A0A318GXA2</accession>
<keyword evidence="2" id="KW-1185">Reference proteome</keyword>
<evidence type="ECO:0000313" key="1">
    <source>
        <dbReference type="EMBL" id="PXW94408.1"/>
    </source>
</evidence>
<comment type="caution">
    <text evidence="1">The sequence shown here is derived from an EMBL/GenBank/DDBJ whole genome shotgun (WGS) entry which is preliminary data.</text>
</comment>
<dbReference type="AlphaFoldDB" id="A0A318GXA2"/>
<dbReference type="Proteomes" id="UP000247811">
    <property type="component" value="Unassembled WGS sequence"/>
</dbReference>
<gene>
    <name evidence="1" type="ORF">C7444_114107</name>
</gene>
<dbReference type="EMBL" id="QJJS01000014">
    <property type="protein sequence ID" value="PXW94408.1"/>
    <property type="molecule type" value="Genomic_DNA"/>
</dbReference>
<reference evidence="1 2" key="1">
    <citation type="submission" date="2018-05" db="EMBL/GenBank/DDBJ databases">
        <title>Genomic Encyclopedia of Type Strains, Phase IV (KMG-IV): sequencing the most valuable type-strain genomes for metagenomic binning, comparative biology and taxonomic classification.</title>
        <authorList>
            <person name="Goeker M."/>
        </authorList>
    </citation>
    <scope>NUCLEOTIDE SEQUENCE [LARGE SCALE GENOMIC DNA]</scope>
    <source>
        <strain evidence="1 2">DSM 566</strain>
    </source>
</reference>
<protein>
    <submittedName>
        <fullName evidence="1">Uncharacterized protein</fullName>
    </submittedName>
</protein>
<proteinExistence type="predicted"/>
<name>A0A318GXA2_9BURK</name>
<dbReference type="RefSeq" id="WP_211317570.1">
    <property type="nucleotide sequence ID" value="NZ_QJJS01000014.1"/>
</dbReference>
<sequence length="91" mass="9580">MTATLAIDATALDEALGLAEAAATVREAAAALRTRFAPMRIVVVDAFDMRAETPAAQGERRALYLGASDGHCWQVTADPARAVGFFISDRG</sequence>
<evidence type="ECO:0000313" key="2">
    <source>
        <dbReference type="Proteomes" id="UP000247811"/>
    </source>
</evidence>
<organism evidence="1 2">
    <name type="scientific">Sphaerotilus hippei</name>
    <dbReference type="NCBI Taxonomy" id="744406"/>
    <lineage>
        <taxon>Bacteria</taxon>
        <taxon>Pseudomonadati</taxon>
        <taxon>Pseudomonadota</taxon>
        <taxon>Betaproteobacteria</taxon>
        <taxon>Burkholderiales</taxon>
        <taxon>Sphaerotilaceae</taxon>
        <taxon>Sphaerotilus</taxon>
    </lineage>
</organism>